<feature type="region of interest" description="Disordered" evidence="1">
    <location>
        <begin position="423"/>
        <end position="461"/>
    </location>
</feature>
<dbReference type="PRINTS" id="PR00625">
    <property type="entry name" value="JDOMAIN"/>
</dbReference>
<dbReference type="EMBL" id="JAQQWK010000002">
    <property type="protein sequence ID" value="KAK8050914.1"/>
    <property type="molecule type" value="Genomic_DNA"/>
</dbReference>
<evidence type="ECO:0000313" key="3">
    <source>
        <dbReference type="EMBL" id="KAK8050914.1"/>
    </source>
</evidence>
<dbReference type="Pfam" id="PF00226">
    <property type="entry name" value="DnaJ"/>
    <property type="match status" value="1"/>
</dbReference>
<feature type="compositionally biased region" description="Basic and acidic residues" evidence="1">
    <location>
        <begin position="339"/>
        <end position="351"/>
    </location>
</feature>
<feature type="region of interest" description="Disordered" evidence="1">
    <location>
        <begin position="159"/>
        <end position="269"/>
    </location>
</feature>
<name>A0ABR1TZ07_9PEZI</name>
<dbReference type="PANTHER" id="PTHR43948">
    <property type="entry name" value="DNAJ HOMOLOG SUBFAMILY B"/>
    <property type="match status" value="1"/>
</dbReference>
<evidence type="ECO:0000256" key="1">
    <source>
        <dbReference type="SAM" id="MobiDB-lite"/>
    </source>
</evidence>
<protein>
    <recommendedName>
        <fullName evidence="2">J domain-containing protein</fullName>
    </recommendedName>
</protein>
<organism evidence="3 4">
    <name type="scientific">Apiospora rasikravindrae</name>
    <dbReference type="NCBI Taxonomy" id="990691"/>
    <lineage>
        <taxon>Eukaryota</taxon>
        <taxon>Fungi</taxon>
        <taxon>Dikarya</taxon>
        <taxon>Ascomycota</taxon>
        <taxon>Pezizomycotina</taxon>
        <taxon>Sordariomycetes</taxon>
        <taxon>Xylariomycetidae</taxon>
        <taxon>Amphisphaeriales</taxon>
        <taxon>Apiosporaceae</taxon>
        <taxon>Apiospora</taxon>
    </lineage>
</organism>
<feature type="region of interest" description="Disordered" evidence="1">
    <location>
        <begin position="334"/>
        <end position="380"/>
    </location>
</feature>
<dbReference type="Proteomes" id="UP001444661">
    <property type="component" value="Unassembled WGS sequence"/>
</dbReference>
<dbReference type="PROSITE" id="PS50076">
    <property type="entry name" value="DNAJ_2"/>
    <property type="match status" value="1"/>
</dbReference>
<dbReference type="SUPFAM" id="SSF46565">
    <property type="entry name" value="Chaperone J-domain"/>
    <property type="match status" value="1"/>
</dbReference>
<proteinExistence type="predicted"/>
<comment type="caution">
    <text evidence="3">The sequence shown here is derived from an EMBL/GenBank/DDBJ whole genome shotgun (WGS) entry which is preliminary data.</text>
</comment>
<accession>A0ABR1TZ07</accession>
<feature type="region of interest" description="Disordered" evidence="1">
    <location>
        <begin position="110"/>
        <end position="142"/>
    </location>
</feature>
<evidence type="ECO:0000313" key="4">
    <source>
        <dbReference type="Proteomes" id="UP001444661"/>
    </source>
</evidence>
<feature type="domain" description="J" evidence="2">
    <location>
        <begin position="13"/>
        <end position="83"/>
    </location>
</feature>
<feature type="compositionally biased region" description="Acidic residues" evidence="1">
    <location>
        <begin position="437"/>
        <end position="453"/>
    </location>
</feature>
<evidence type="ECO:0000259" key="2">
    <source>
        <dbReference type="PROSITE" id="PS50076"/>
    </source>
</evidence>
<sequence>MSETFNQKPSLADCYRTLGLAPGAPESEVKAAFRKLSLKHHPDRAGGTPANNAKFSAIRQAFEDILDYLAEPKQGRWAEPPLGGAGRGGGFSGYEGGHSRGGGFSGYRGYGGRGYPGSPPPPGYGSGTGRPSGRSYFPTDDPDFGDFFDAASEFMFGEKGMFPGSGGSSGSRGPRSSRDFPSGGFSSGAGGFSPGYGRSSSSSSSSGMPPRGFGDFSPFGGGYQRDGGRYGTWEPFSGRGGSSSGKTPYSSGFGEGGGDEGEAAPPREDKLGVIQWSLRRAHRRLAPLPGKLYNMRRWWDKVDECGDLTPKQRALGRERFDRAEVHLAKMLSQATEQMEAVRNRQEKSKDKKEKKKNSKWYDNLGKKKSKGEKQSTTTEKKIDKWTMTAMQLGRDSEAVLNEVVALEQCAKQDDLDEFLAALGDIKSGGGSGKKQDEEESSSEDSSSEEESSDADSGSESG</sequence>
<feature type="compositionally biased region" description="Low complexity" evidence="1">
    <location>
        <begin position="171"/>
        <end position="184"/>
    </location>
</feature>
<dbReference type="CDD" id="cd06257">
    <property type="entry name" value="DnaJ"/>
    <property type="match status" value="1"/>
</dbReference>
<dbReference type="SMART" id="SM00271">
    <property type="entry name" value="DnaJ"/>
    <property type="match status" value="1"/>
</dbReference>
<dbReference type="Gene3D" id="1.10.287.110">
    <property type="entry name" value="DnaJ domain"/>
    <property type="match status" value="1"/>
</dbReference>
<dbReference type="PANTHER" id="PTHR43948:SF10">
    <property type="entry name" value="MRJ, ISOFORM E"/>
    <property type="match status" value="1"/>
</dbReference>
<dbReference type="InterPro" id="IPR001623">
    <property type="entry name" value="DnaJ_domain"/>
</dbReference>
<gene>
    <name evidence="3" type="ORF">PG993_002299</name>
</gene>
<feature type="compositionally biased region" description="Low complexity" evidence="1">
    <location>
        <begin position="195"/>
        <end position="214"/>
    </location>
</feature>
<keyword evidence="4" id="KW-1185">Reference proteome</keyword>
<dbReference type="InterPro" id="IPR036869">
    <property type="entry name" value="J_dom_sf"/>
</dbReference>
<feature type="compositionally biased region" description="Gly residues" evidence="1">
    <location>
        <begin position="185"/>
        <end position="194"/>
    </location>
</feature>
<reference evidence="3 4" key="1">
    <citation type="submission" date="2023-01" db="EMBL/GenBank/DDBJ databases">
        <title>Analysis of 21 Apiospora genomes using comparative genomics revels a genus with tremendous synthesis potential of carbohydrate active enzymes and secondary metabolites.</title>
        <authorList>
            <person name="Sorensen T."/>
        </authorList>
    </citation>
    <scope>NUCLEOTIDE SEQUENCE [LARGE SCALE GENOMIC DNA]</scope>
    <source>
        <strain evidence="3 4">CBS 33761</strain>
    </source>
</reference>